<reference evidence="2 3" key="1">
    <citation type="submission" date="2018-10" db="EMBL/GenBank/DDBJ databases">
        <title>Genomic Encyclopedia of Archaeal and Bacterial Type Strains, Phase II (KMG-II): from individual species to whole genera.</title>
        <authorList>
            <person name="Goeker M."/>
        </authorList>
    </citation>
    <scope>NUCLEOTIDE SEQUENCE [LARGE SCALE GENOMIC DNA]</scope>
    <source>
        <strain evidence="2 3">DSM 19839</strain>
    </source>
</reference>
<keyword evidence="1" id="KW-1133">Transmembrane helix</keyword>
<gene>
    <name evidence="2" type="ORF">BC962_2293</name>
</gene>
<evidence type="ECO:0000313" key="2">
    <source>
        <dbReference type="EMBL" id="RKS50523.1"/>
    </source>
</evidence>
<keyword evidence="3" id="KW-1185">Reference proteome</keyword>
<proteinExistence type="predicted"/>
<dbReference type="RefSeq" id="WP_121346127.1">
    <property type="nucleotide sequence ID" value="NZ_RBLG01000003.1"/>
</dbReference>
<comment type="caution">
    <text evidence="2">The sequence shown here is derived from an EMBL/GenBank/DDBJ whole genome shotgun (WGS) entry which is preliminary data.</text>
</comment>
<dbReference type="EMBL" id="RBLG01000003">
    <property type="protein sequence ID" value="RKS50523.1"/>
    <property type="molecule type" value="Genomic_DNA"/>
</dbReference>
<protein>
    <submittedName>
        <fullName evidence="2">Uncharacterized protein</fullName>
    </submittedName>
</protein>
<keyword evidence="1" id="KW-0472">Membrane</keyword>
<evidence type="ECO:0000313" key="3">
    <source>
        <dbReference type="Proteomes" id="UP000276282"/>
    </source>
</evidence>
<dbReference type="OrthoDB" id="768533at2"/>
<keyword evidence="1" id="KW-0812">Transmembrane</keyword>
<feature type="transmembrane region" description="Helical" evidence="1">
    <location>
        <begin position="6"/>
        <end position="22"/>
    </location>
</feature>
<feature type="transmembrane region" description="Helical" evidence="1">
    <location>
        <begin position="79"/>
        <end position="96"/>
    </location>
</feature>
<sequence length="139" mass="15133">MEIAAILITAIIGVISTFFVSTKMEHGTVRASAGLSLLVGLFFYFFPELLSSYLTHNIPLAFMGASFVGMVSEKIIHNYWVLAFAGIVFSILYINTGTYFEGFGGALGTTASISVIVIMGLVLLRKRFKKRMSKSVSST</sequence>
<evidence type="ECO:0000256" key="1">
    <source>
        <dbReference type="SAM" id="Phobius"/>
    </source>
</evidence>
<feature type="transmembrane region" description="Helical" evidence="1">
    <location>
        <begin position="29"/>
        <end position="47"/>
    </location>
</feature>
<organism evidence="2 3">
    <name type="scientific">Gillisia mitskevichiae</name>
    <dbReference type="NCBI Taxonomy" id="270921"/>
    <lineage>
        <taxon>Bacteria</taxon>
        <taxon>Pseudomonadati</taxon>
        <taxon>Bacteroidota</taxon>
        <taxon>Flavobacteriia</taxon>
        <taxon>Flavobacteriales</taxon>
        <taxon>Flavobacteriaceae</taxon>
        <taxon>Gillisia</taxon>
    </lineage>
</organism>
<accession>A0A495PIL0</accession>
<feature type="transmembrane region" description="Helical" evidence="1">
    <location>
        <begin position="102"/>
        <end position="124"/>
    </location>
</feature>
<name>A0A495PIL0_9FLAO</name>
<dbReference type="AlphaFoldDB" id="A0A495PIL0"/>
<dbReference type="Proteomes" id="UP000276282">
    <property type="component" value="Unassembled WGS sequence"/>
</dbReference>